<evidence type="ECO:0000256" key="1">
    <source>
        <dbReference type="ARBA" id="ARBA00005239"/>
    </source>
</evidence>
<feature type="region of interest" description="Disordered" evidence="4">
    <location>
        <begin position="251"/>
        <end position="273"/>
    </location>
</feature>
<proteinExistence type="inferred from homology"/>
<dbReference type="Ensembl" id="ENSSRHT00000010214.1">
    <property type="protein sequence ID" value="ENSSRHP00000009910.1"/>
    <property type="gene ID" value="ENSSRHG00000005494.1"/>
</dbReference>
<feature type="domain" description="Janus kinase and microtubule-interacting protein C-terminal" evidence="5">
    <location>
        <begin position="417"/>
        <end position="577"/>
    </location>
</feature>
<evidence type="ECO:0000259" key="5">
    <source>
        <dbReference type="Pfam" id="PF16034"/>
    </source>
</evidence>
<keyword evidence="7" id="KW-1185">Reference proteome</keyword>
<feature type="coiled-coil region" evidence="3">
    <location>
        <begin position="18"/>
        <end position="59"/>
    </location>
</feature>
<gene>
    <name evidence="6" type="primary">jakmip3</name>
</gene>
<reference evidence="6" key="1">
    <citation type="submission" date="2025-08" db="UniProtKB">
        <authorList>
            <consortium name="Ensembl"/>
        </authorList>
    </citation>
    <scope>IDENTIFICATION</scope>
</reference>
<dbReference type="Proteomes" id="UP000472270">
    <property type="component" value="Unassembled WGS sequence"/>
</dbReference>
<evidence type="ECO:0000256" key="2">
    <source>
        <dbReference type="ARBA" id="ARBA00023054"/>
    </source>
</evidence>
<evidence type="ECO:0000256" key="4">
    <source>
        <dbReference type="SAM" id="MobiDB-lite"/>
    </source>
</evidence>
<dbReference type="AlphaFoldDB" id="A0A673G3Q3"/>
<name>A0A673G3Q3_9TELE</name>
<evidence type="ECO:0000313" key="6">
    <source>
        <dbReference type="Ensembl" id="ENSSRHP00000009910.1"/>
    </source>
</evidence>
<dbReference type="InterPro" id="IPR031994">
    <property type="entry name" value="JAKMIP_C"/>
</dbReference>
<evidence type="ECO:0000313" key="7">
    <source>
        <dbReference type="Proteomes" id="UP000472270"/>
    </source>
</evidence>
<dbReference type="PANTHER" id="PTHR18935">
    <property type="entry name" value="GOLGIN SUBFAMILY A MEMBER 4-LIKE ISOFORM X1"/>
    <property type="match status" value="1"/>
</dbReference>
<feature type="coiled-coil region" evidence="3">
    <location>
        <begin position="140"/>
        <end position="217"/>
    </location>
</feature>
<protein>
    <recommendedName>
        <fullName evidence="5">Janus kinase and microtubule-interacting protein C-terminal domain-containing protein</fullName>
    </recommendedName>
</protein>
<dbReference type="GO" id="GO:0008017">
    <property type="term" value="F:microtubule binding"/>
    <property type="evidence" value="ECO:0007669"/>
    <property type="project" value="InterPro"/>
</dbReference>
<sequence>MSKKPPSGRGKGERPDAMAALQAANEELRAKLTEIQIELQQEKTKVSKLEREKSQEVRHEQHKSTVVVTELKAKLHEEKLRELHSFRETLLRQHESELVRVIKIKDGEIQRLQALVSALRDGSTDKVKSALMAEAREECRRTFEGERMRLQQEISELKLVKRQMEEALSVAVQADKIKATEIRSVYHLHQEEINRIKRECEREIRRLMDEIKLKERAVCGLERELSAQAGHTWKLQQQKQAVDTQLALLRDSSPRREGPYSPAAGDAAENTANPMQQLDEKDARRFQLKIAELSAIIRKLEVRNALLSEERNELLKRLREAESQYKPLLDKNRRLSRKNEELAHALRHMENKLHFVTQENIEMREKAGTIRRPSSLNDLDQSQEEREIEFLRLQVLEQQNIIDELSKVSSALISRRSIDSDGSSISYHTDRTPCTPDDDLEEGMLKEETELRFRQLTMEYQALQRAYALLQEQVGGTFDAEKEVKTREQLQAELIRYQTRIADLECVLSHQGQDMKWIEEKQALYKRNQELVEKIKNMETEETRLKNEIQDAKDQNELLEFRILELEERERRSPAINFQNIHFAEGMSPLQLYCEAEGVTDIVITELMKKLDILGDNAVSNLTNEEQVVVIHARTVLTLAEKWLEQIEVTKSALQQKMLDIESEKELFSKQKGYLDEELDYRKQSLDHAHKRILELEAMLFDALQQEETGGKLSELLSEQDRGSLREAVDQWKRQVLSELRERDAQILRERMELLQHAQARIKELEEWIEAQKRQIKELEEKVSTIIFSNNAFISSLNVMFI</sequence>
<accession>A0A673G3Q3</accession>
<comment type="similarity">
    <text evidence="1">Belongs to the JAKMIP family.</text>
</comment>
<feature type="coiled-coil region" evidence="3">
    <location>
        <begin position="283"/>
        <end position="399"/>
    </location>
</feature>
<evidence type="ECO:0000256" key="3">
    <source>
        <dbReference type="SAM" id="Coils"/>
    </source>
</evidence>
<dbReference type="Pfam" id="PF16034">
    <property type="entry name" value="JAKMIP_CC3"/>
    <property type="match status" value="1"/>
</dbReference>
<dbReference type="GO" id="GO:0019900">
    <property type="term" value="F:kinase binding"/>
    <property type="evidence" value="ECO:0007669"/>
    <property type="project" value="InterPro"/>
</dbReference>
<dbReference type="InterPro" id="IPR024836">
    <property type="entry name" value="JAKMIP"/>
</dbReference>
<keyword evidence="2 3" id="KW-0175">Coiled coil</keyword>
<feature type="coiled-coil region" evidence="3">
    <location>
        <begin position="755"/>
        <end position="782"/>
    </location>
</feature>
<dbReference type="PANTHER" id="PTHR18935:SF9">
    <property type="entry name" value="JANUS KINASE AND MICROTUBULE-INTERACTING PROTEIN 3"/>
    <property type="match status" value="1"/>
</dbReference>
<feature type="coiled-coil region" evidence="3">
    <location>
        <begin position="446"/>
        <end position="569"/>
    </location>
</feature>
<organism evidence="6 7">
    <name type="scientific">Sinocyclocheilus rhinocerous</name>
    <dbReference type="NCBI Taxonomy" id="307959"/>
    <lineage>
        <taxon>Eukaryota</taxon>
        <taxon>Metazoa</taxon>
        <taxon>Chordata</taxon>
        <taxon>Craniata</taxon>
        <taxon>Vertebrata</taxon>
        <taxon>Euteleostomi</taxon>
        <taxon>Actinopterygii</taxon>
        <taxon>Neopterygii</taxon>
        <taxon>Teleostei</taxon>
        <taxon>Ostariophysi</taxon>
        <taxon>Cypriniformes</taxon>
        <taxon>Cyprinidae</taxon>
        <taxon>Cyprininae</taxon>
        <taxon>Sinocyclocheilus</taxon>
    </lineage>
</organism>
<reference evidence="6" key="2">
    <citation type="submission" date="2025-09" db="UniProtKB">
        <authorList>
            <consortium name="Ensembl"/>
        </authorList>
    </citation>
    <scope>IDENTIFICATION</scope>
</reference>